<evidence type="ECO:0000313" key="2">
    <source>
        <dbReference type="Proteomes" id="UP000568106"/>
    </source>
</evidence>
<keyword evidence="2" id="KW-1185">Reference proteome</keyword>
<proteinExistence type="predicted"/>
<name>A0A7W8IKA9_9BACT</name>
<evidence type="ECO:0008006" key="3">
    <source>
        <dbReference type="Google" id="ProtNLM"/>
    </source>
</evidence>
<dbReference type="EMBL" id="JACHDY010000005">
    <property type="protein sequence ID" value="MBB5318736.1"/>
    <property type="molecule type" value="Genomic_DNA"/>
</dbReference>
<evidence type="ECO:0000313" key="1">
    <source>
        <dbReference type="EMBL" id="MBB5318736.1"/>
    </source>
</evidence>
<protein>
    <recommendedName>
        <fullName evidence="3">Sugar phosphate isomerase/epimerase</fullName>
    </recommendedName>
</protein>
<gene>
    <name evidence="1" type="ORF">HDF09_003435</name>
</gene>
<dbReference type="SUPFAM" id="SSF51658">
    <property type="entry name" value="Xylose isomerase-like"/>
    <property type="match status" value="1"/>
</dbReference>
<dbReference type="InterPro" id="IPR036237">
    <property type="entry name" value="Xyl_isomerase-like_sf"/>
</dbReference>
<dbReference type="Gene3D" id="3.20.20.150">
    <property type="entry name" value="Divalent-metal-dependent TIM barrel enzymes"/>
    <property type="match status" value="1"/>
</dbReference>
<accession>A0A7W8IKA9</accession>
<dbReference type="AlphaFoldDB" id="A0A7W8IKA9"/>
<dbReference type="Proteomes" id="UP000568106">
    <property type="component" value="Unassembled WGS sequence"/>
</dbReference>
<reference evidence="1" key="1">
    <citation type="submission" date="2020-08" db="EMBL/GenBank/DDBJ databases">
        <title>Genomic Encyclopedia of Type Strains, Phase IV (KMG-V): Genome sequencing to study the core and pangenomes of soil and plant-associated prokaryotes.</title>
        <authorList>
            <person name="Whitman W."/>
        </authorList>
    </citation>
    <scope>NUCLEOTIDE SEQUENCE [LARGE SCALE GENOMIC DNA]</scope>
    <source>
        <strain evidence="1">M8UP27</strain>
    </source>
</reference>
<sequence length="238" mass="26650">MRKIGFSTGAVAYGDFEKALSILALSNLACIELSALRMSEVKILVAAIPHLRLESYSYVSFHAPSSYSAGDEAWLADLLYSNVPETWPIVVHPDAISDATLWKRFGRRVAIENMDRRKPIGRNVRELELVFEKLPDASLCFDLGHSRQCDSSMTDAFLMLTAFQERLVQVHLSEVNSESQHEALSYGAKLAFQQVASLIPDELPIILESRVNFEHIAGEVEIAREALFKIHADIHCYA</sequence>
<comment type="caution">
    <text evidence="1">The sequence shown here is derived from an EMBL/GenBank/DDBJ whole genome shotgun (WGS) entry which is preliminary data.</text>
</comment>
<organism evidence="1 2">
    <name type="scientific">Tunturiibacter empetritectus</name>
    <dbReference type="NCBI Taxonomy" id="3069691"/>
    <lineage>
        <taxon>Bacteria</taxon>
        <taxon>Pseudomonadati</taxon>
        <taxon>Acidobacteriota</taxon>
        <taxon>Terriglobia</taxon>
        <taxon>Terriglobales</taxon>
        <taxon>Acidobacteriaceae</taxon>
        <taxon>Tunturiibacter</taxon>
    </lineage>
</organism>